<keyword evidence="2 5" id="KW-0812">Transmembrane</keyword>
<reference evidence="6 7" key="1">
    <citation type="submission" date="2021-03" db="EMBL/GenBank/DDBJ databases">
        <authorList>
            <person name="Grouzdev D.S."/>
        </authorList>
    </citation>
    <scope>NUCLEOTIDE SEQUENCE [LARGE SCALE GENOMIC DNA]</scope>
    <source>
        <strain evidence="6 7">M50-1</strain>
    </source>
</reference>
<evidence type="ECO:0000256" key="1">
    <source>
        <dbReference type="ARBA" id="ARBA00004141"/>
    </source>
</evidence>
<protein>
    <submittedName>
        <fullName evidence="6">Hemolysin III family protein</fullName>
    </submittedName>
</protein>
<accession>A0ABS4DBW5</accession>
<dbReference type="Proteomes" id="UP001193081">
    <property type="component" value="Unassembled WGS sequence"/>
</dbReference>
<evidence type="ECO:0000256" key="3">
    <source>
        <dbReference type="ARBA" id="ARBA00022989"/>
    </source>
</evidence>
<evidence type="ECO:0000256" key="4">
    <source>
        <dbReference type="ARBA" id="ARBA00023136"/>
    </source>
</evidence>
<sequence>MSSSESLVSSPKPLLRGWSHAVGAVAALIVTVILLIQTFGDYPRFFALLIFGLSMILLYAVSAIYHLGNWPERQRIFWRTFDHANIFVFIAGAYTPIAVILLDGTMRIALLVVIWSLALVGVAASFFTLRMPRWALILLYIGMGWISLILLPQMVQAISFQPVLLLIAGGLMYTIGALIYAFRWPNPLPRIFGFHEIFHLLVIAGTVAIATTIWIWVVPFA</sequence>
<comment type="caution">
    <text evidence="6">The sequence shown here is derived from an EMBL/GenBank/DDBJ whole genome shotgun (WGS) entry which is preliminary data.</text>
</comment>
<dbReference type="PANTHER" id="PTHR20855">
    <property type="entry name" value="ADIPOR/PROGESTIN RECEPTOR-RELATED"/>
    <property type="match status" value="1"/>
</dbReference>
<dbReference type="EMBL" id="SIJK02000026">
    <property type="protein sequence ID" value="MBP1466929.1"/>
    <property type="molecule type" value="Genomic_DNA"/>
</dbReference>
<dbReference type="InterPro" id="IPR004254">
    <property type="entry name" value="AdipoR/HlyIII-related"/>
</dbReference>
<dbReference type="PANTHER" id="PTHR20855:SF3">
    <property type="entry name" value="LD03007P"/>
    <property type="match status" value="1"/>
</dbReference>
<feature type="transmembrane region" description="Helical" evidence="5">
    <location>
        <begin position="86"/>
        <end position="102"/>
    </location>
</feature>
<evidence type="ECO:0000313" key="6">
    <source>
        <dbReference type="EMBL" id="MBP1466929.1"/>
    </source>
</evidence>
<feature type="transmembrane region" description="Helical" evidence="5">
    <location>
        <begin position="21"/>
        <end position="39"/>
    </location>
</feature>
<evidence type="ECO:0000256" key="5">
    <source>
        <dbReference type="SAM" id="Phobius"/>
    </source>
</evidence>
<evidence type="ECO:0000313" key="7">
    <source>
        <dbReference type="Proteomes" id="UP001193081"/>
    </source>
</evidence>
<keyword evidence="3 5" id="KW-1133">Transmembrane helix</keyword>
<keyword evidence="4 5" id="KW-0472">Membrane</keyword>
<feature type="transmembrane region" description="Helical" evidence="5">
    <location>
        <begin position="45"/>
        <end position="65"/>
    </location>
</feature>
<organism evidence="6 7">
    <name type="scientific">Candidatus Chloroploca mongolica</name>
    <dbReference type="NCBI Taxonomy" id="2528176"/>
    <lineage>
        <taxon>Bacteria</taxon>
        <taxon>Bacillati</taxon>
        <taxon>Chloroflexota</taxon>
        <taxon>Chloroflexia</taxon>
        <taxon>Chloroflexales</taxon>
        <taxon>Chloroflexineae</taxon>
        <taxon>Oscillochloridaceae</taxon>
        <taxon>Candidatus Chloroploca</taxon>
    </lineage>
</organism>
<feature type="transmembrane region" description="Helical" evidence="5">
    <location>
        <begin position="108"/>
        <end position="127"/>
    </location>
</feature>
<feature type="transmembrane region" description="Helical" evidence="5">
    <location>
        <begin position="163"/>
        <end position="185"/>
    </location>
</feature>
<evidence type="ECO:0000256" key="2">
    <source>
        <dbReference type="ARBA" id="ARBA00022692"/>
    </source>
</evidence>
<dbReference type="Pfam" id="PF03006">
    <property type="entry name" value="HlyIII"/>
    <property type="match status" value="1"/>
</dbReference>
<dbReference type="RefSeq" id="WP_135479162.1">
    <property type="nucleotide sequence ID" value="NZ_SIJK02000026.1"/>
</dbReference>
<keyword evidence="7" id="KW-1185">Reference proteome</keyword>
<feature type="transmembrane region" description="Helical" evidence="5">
    <location>
        <begin position="197"/>
        <end position="217"/>
    </location>
</feature>
<name>A0ABS4DBW5_9CHLR</name>
<feature type="transmembrane region" description="Helical" evidence="5">
    <location>
        <begin position="134"/>
        <end position="151"/>
    </location>
</feature>
<proteinExistence type="predicted"/>
<gene>
    <name evidence="6" type="ORF">EYB53_014535</name>
</gene>
<comment type="subcellular location">
    <subcellularLocation>
        <location evidence="1">Membrane</location>
        <topology evidence="1">Multi-pass membrane protein</topology>
    </subcellularLocation>
</comment>